<accession>A0A3N2Q289</accession>
<dbReference type="EMBL" id="ML119052">
    <property type="protein sequence ID" value="ROT40879.1"/>
    <property type="molecule type" value="Genomic_DNA"/>
</dbReference>
<evidence type="ECO:0000313" key="2">
    <source>
        <dbReference type="Proteomes" id="UP000272025"/>
    </source>
</evidence>
<dbReference type="Proteomes" id="UP000272025">
    <property type="component" value="Unassembled WGS sequence"/>
</dbReference>
<proteinExistence type="predicted"/>
<gene>
    <name evidence="1" type="ORF">SODALDRAFT_106603</name>
</gene>
<reference evidence="1 2" key="1">
    <citation type="journal article" date="2018" name="Mol. Ecol.">
        <title>The obligate alkalophilic soda-lake fungus Sodiomyces alkalinus has shifted to a protein diet.</title>
        <authorList>
            <person name="Grum-Grzhimaylo A.A."/>
            <person name="Falkoski D.L."/>
            <person name="van den Heuvel J."/>
            <person name="Valero-Jimenez C.A."/>
            <person name="Min B."/>
            <person name="Choi I.G."/>
            <person name="Lipzen A."/>
            <person name="Daum C.G."/>
            <person name="Aanen D.K."/>
            <person name="Tsang A."/>
            <person name="Henrissat B."/>
            <person name="Bilanenko E.N."/>
            <person name="de Vries R.P."/>
            <person name="van Kan J.A.L."/>
            <person name="Grigoriev I.V."/>
            <person name="Debets A.J.M."/>
        </authorList>
    </citation>
    <scope>NUCLEOTIDE SEQUENCE [LARGE SCALE GENOMIC DNA]</scope>
    <source>
        <strain evidence="1 2">F11</strain>
    </source>
</reference>
<dbReference type="RefSeq" id="XP_028468685.1">
    <property type="nucleotide sequence ID" value="XM_028606504.1"/>
</dbReference>
<dbReference type="GeneID" id="39574982"/>
<dbReference type="AlphaFoldDB" id="A0A3N2Q289"/>
<sequence length="168" mass="19278">MMKATRVRYMTIMIIASSSQVCFALRISTIFCMEFTSHSNTPGHPRETYIILWDQRKLGMDFPSRPEYTQKESLISPRSYRANILLSPMLWAVGAPWPNRGGSRAVRNNAKIRRTIQRRVPPLTLAITISNTLDTPNTLPYLRISFFSVYVSSLTCLKELATRYVREG</sequence>
<name>A0A3N2Q289_SODAK</name>
<evidence type="ECO:0000313" key="1">
    <source>
        <dbReference type="EMBL" id="ROT40879.1"/>
    </source>
</evidence>
<organism evidence="1 2">
    <name type="scientific">Sodiomyces alkalinus (strain CBS 110278 / VKM F-3762 / F11)</name>
    <name type="common">Alkaliphilic filamentous fungus</name>
    <dbReference type="NCBI Taxonomy" id="1314773"/>
    <lineage>
        <taxon>Eukaryota</taxon>
        <taxon>Fungi</taxon>
        <taxon>Dikarya</taxon>
        <taxon>Ascomycota</taxon>
        <taxon>Pezizomycotina</taxon>
        <taxon>Sordariomycetes</taxon>
        <taxon>Hypocreomycetidae</taxon>
        <taxon>Glomerellales</taxon>
        <taxon>Plectosphaerellaceae</taxon>
        <taxon>Sodiomyces</taxon>
    </lineage>
</organism>
<keyword evidence="2" id="KW-1185">Reference proteome</keyword>
<protein>
    <submittedName>
        <fullName evidence="1">Uncharacterized protein</fullName>
    </submittedName>
</protein>